<evidence type="ECO:0000256" key="3">
    <source>
        <dbReference type="ARBA" id="ARBA00023172"/>
    </source>
</evidence>
<dbReference type="Proteomes" id="UP000184310">
    <property type="component" value="Unassembled WGS sequence"/>
</dbReference>
<dbReference type="STRING" id="1121302.SAMN02745163_03650"/>
<comment type="similarity">
    <text evidence="1">Belongs to the 'phage' integrase family.</text>
</comment>
<reference evidence="5 6" key="1">
    <citation type="submission" date="2016-11" db="EMBL/GenBank/DDBJ databases">
        <authorList>
            <person name="Jaros S."/>
            <person name="Januszkiewicz K."/>
            <person name="Wedrychowicz H."/>
        </authorList>
    </citation>
    <scope>NUCLEOTIDE SEQUENCE [LARGE SCALE GENOMIC DNA]</scope>
    <source>
        <strain evidence="5 6">DSM 21758</strain>
    </source>
</reference>
<dbReference type="PROSITE" id="PS51898">
    <property type="entry name" value="TYR_RECOMBINASE"/>
    <property type="match status" value="1"/>
</dbReference>
<name>A0A1M6RRB1_9CLOT</name>
<dbReference type="GO" id="GO:0003677">
    <property type="term" value="F:DNA binding"/>
    <property type="evidence" value="ECO:0007669"/>
    <property type="project" value="UniProtKB-KW"/>
</dbReference>
<feature type="domain" description="Tyr recombinase" evidence="4">
    <location>
        <begin position="113"/>
        <end position="295"/>
    </location>
</feature>
<dbReference type="InterPro" id="IPR050090">
    <property type="entry name" value="Tyrosine_recombinase_XerCD"/>
</dbReference>
<dbReference type="PANTHER" id="PTHR30349:SF41">
    <property type="entry name" value="INTEGRASE_RECOMBINASE PROTEIN MJ0367-RELATED"/>
    <property type="match status" value="1"/>
</dbReference>
<evidence type="ECO:0000313" key="6">
    <source>
        <dbReference type="Proteomes" id="UP000184310"/>
    </source>
</evidence>
<dbReference type="InterPro" id="IPR002104">
    <property type="entry name" value="Integrase_catalytic"/>
</dbReference>
<dbReference type="SUPFAM" id="SSF56349">
    <property type="entry name" value="DNA breaking-rejoining enzymes"/>
    <property type="match status" value="1"/>
</dbReference>
<evidence type="ECO:0000256" key="1">
    <source>
        <dbReference type="ARBA" id="ARBA00008857"/>
    </source>
</evidence>
<dbReference type="InterPro" id="IPR013762">
    <property type="entry name" value="Integrase-like_cat_sf"/>
</dbReference>
<evidence type="ECO:0000259" key="4">
    <source>
        <dbReference type="PROSITE" id="PS51898"/>
    </source>
</evidence>
<dbReference type="InterPro" id="IPR010998">
    <property type="entry name" value="Integrase_recombinase_N"/>
</dbReference>
<dbReference type="InterPro" id="IPR011010">
    <property type="entry name" value="DNA_brk_join_enz"/>
</dbReference>
<dbReference type="GO" id="GO:0015074">
    <property type="term" value="P:DNA integration"/>
    <property type="evidence" value="ECO:0007669"/>
    <property type="project" value="InterPro"/>
</dbReference>
<dbReference type="GO" id="GO:0006310">
    <property type="term" value="P:DNA recombination"/>
    <property type="evidence" value="ECO:0007669"/>
    <property type="project" value="UniProtKB-KW"/>
</dbReference>
<gene>
    <name evidence="5" type="ORF">SAMN02745163_03650</name>
</gene>
<dbReference type="Pfam" id="PF13102">
    <property type="entry name" value="Phage_int_SAM_5"/>
    <property type="match status" value="1"/>
</dbReference>
<proteinExistence type="inferred from homology"/>
<dbReference type="EMBL" id="FQZB01000016">
    <property type="protein sequence ID" value="SHK34944.1"/>
    <property type="molecule type" value="Genomic_DNA"/>
</dbReference>
<dbReference type="OrthoDB" id="107900at2"/>
<evidence type="ECO:0000313" key="5">
    <source>
        <dbReference type="EMBL" id="SHK34944.1"/>
    </source>
</evidence>
<dbReference type="Pfam" id="PF00589">
    <property type="entry name" value="Phage_integrase"/>
    <property type="match status" value="1"/>
</dbReference>
<protein>
    <submittedName>
        <fullName evidence="5">Integrase/recombinase XerD</fullName>
    </submittedName>
</protein>
<sequence length="310" mass="36742">MRKKLKLNQQTKKIFSDGFEEFILSKRAMNLRPHSINHYMESYKTMEKYIDVNIPIENIDKSFIDNYVIALTKRDLKTQTIHSYVRDLKTILYYFMKLDYMKTFKITLPKVDKVPIETYSDAELRILLKKPNIKTCSFVEIRDWTLINFILSTGVRLNSFINIRVKDIDFENNVVYVNTTKNRKPLIIPLNEIIVKILKDYLRIRQYQNTEDYLFCTVYGDQMNKRSVNSSLNNYNSNRGITKTGIHRYRHTFAKKWILAGGSVTVLQKILGHSSLNITENYINLLVEDLKKDINQFNILQEFNKTHIKL</sequence>
<keyword evidence="3" id="KW-0233">DNA recombination</keyword>
<dbReference type="Gene3D" id="1.10.443.10">
    <property type="entry name" value="Intergrase catalytic core"/>
    <property type="match status" value="1"/>
</dbReference>
<accession>A0A1M6RRB1</accession>
<dbReference type="RefSeq" id="WP_072991360.1">
    <property type="nucleotide sequence ID" value="NZ_FQZB01000016.1"/>
</dbReference>
<dbReference type="InterPro" id="IPR025269">
    <property type="entry name" value="SAM-like_dom"/>
</dbReference>
<keyword evidence="2" id="KW-0238">DNA-binding</keyword>
<dbReference type="Gene3D" id="1.10.150.130">
    <property type="match status" value="1"/>
</dbReference>
<evidence type="ECO:0000256" key="2">
    <source>
        <dbReference type="ARBA" id="ARBA00023125"/>
    </source>
</evidence>
<organism evidence="5 6">
    <name type="scientific">Clostridium cavendishii DSM 21758</name>
    <dbReference type="NCBI Taxonomy" id="1121302"/>
    <lineage>
        <taxon>Bacteria</taxon>
        <taxon>Bacillati</taxon>
        <taxon>Bacillota</taxon>
        <taxon>Clostridia</taxon>
        <taxon>Eubacteriales</taxon>
        <taxon>Clostridiaceae</taxon>
        <taxon>Clostridium</taxon>
    </lineage>
</organism>
<dbReference type="PANTHER" id="PTHR30349">
    <property type="entry name" value="PHAGE INTEGRASE-RELATED"/>
    <property type="match status" value="1"/>
</dbReference>
<dbReference type="AlphaFoldDB" id="A0A1M6RRB1"/>
<keyword evidence="6" id="KW-1185">Reference proteome</keyword>